<sequence>MYPNGTRKTKNKAQKGKKLGLHFSTILYYYSYNGWLIYYAPKLRPKLIKKQRRHQQASAKRLPSAWPLKIPQKCPHVTQDLRFRETLAVNVLSAAERKNGNS</sequence>
<keyword evidence="3" id="KW-1185">Reference proteome</keyword>
<comment type="caution">
    <text evidence="2">The sequence shown here is derived from an EMBL/GenBank/DDBJ whole genome shotgun (WGS) entry which is preliminary data.</text>
</comment>
<feature type="transmembrane region" description="Helical" evidence="1">
    <location>
        <begin position="20"/>
        <end position="40"/>
    </location>
</feature>
<name>A0ABP8QLX7_9BACT</name>
<evidence type="ECO:0000313" key="3">
    <source>
        <dbReference type="Proteomes" id="UP001501243"/>
    </source>
</evidence>
<dbReference type="Proteomes" id="UP001501243">
    <property type="component" value="Unassembled WGS sequence"/>
</dbReference>
<gene>
    <name evidence="2" type="ORF">GCM10023172_29930</name>
</gene>
<keyword evidence="1" id="KW-0812">Transmembrane</keyword>
<proteinExistence type="predicted"/>
<evidence type="ECO:0000313" key="2">
    <source>
        <dbReference type="EMBL" id="GAA4504090.1"/>
    </source>
</evidence>
<keyword evidence="1" id="KW-1133">Transmembrane helix</keyword>
<protein>
    <submittedName>
        <fullName evidence="2">Uncharacterized protein</fullName>
    </submittedName>
</protein>
<reference evidence="3" key="1">
    <citation type="journal article" date="2019" name="Int. J. Syst. Evol. Microbiol.">
        <title>The Global Catalogue of Microorganisms (GCM) 10K type strain sequencing project: providing services to taxonomists for standard genome sequencing and annotation.</title>
        <authorList>
            <consortium name="The Broad Institute Genomics Platform"/>
            <consortium name="The Broad Institute Genome Sequencing Center for Infectious Disease"/>
            <person name="Wu L."/>
            <person name="Ma J."/>
        </authorList>
    </citation>
    <scope>NUCLEOTIDE SEQUENCE [LARGE SCALE GENOMIC DNA]</scope>
    <source>
        <strain evidence="3">JCM 17841</strain>
    </source>
</reference>
<accession>A0ABP8QLX7</accession>
<evidence type="ECO:0000256" key="1">
    <source>
        <dbReference type="SAM" id="Phobius"/>
    </source>
</evidence>
<dbReference type="EMBL" id="BAABGQ010000007">
    <property type="protein sequence ID" value="GAA4504090.1"/>
    <property type="molecule type" value="Genomic_DNA"/>
</dbReference>
<keyword evidence="1" id="KW-0472">Membrane</keyword>
<organism evidence="2 3">
    <name type="scientific">Hymenobacter ginsengisoli</name>
    <dbReference type="NCBI Taxonomy" id="1051626"/>
    <lineage>
        <taxon>Bacteria</taxon>
        <taxon>Pseudomonadati</taxon>
        <taxon>Bacteroidota</taxon>
        <taxon>Cytophagia</taxon>
        <taxon>Cytophagales</taxon>
        <taxon>Hymenobacteraceae</taxon>
        <taxon>Hymenobacter</taxon>
    </lineage>
</organism>